<dbReference type="InterPro" id="IPR003797">
    <property type="entry name" value="DegV"/>
</dbReference>
<dbReference type="Pfam" id="PF02645">
    <property type="entry name" value="DegV"/>
    <property type="match status" value="1"/>
</dbReference>
<dbReference type="Proteomes" id="UP000633365">
    <property type="component" value="Unassembled WGS sequence"/>
</dbReference>
<reference evidence="2" key="1">
    <citation type="submission" date="2021-01" db="EMBL/GenBank/DDBJ databases">
        <title>Genome public.</title>
        <authorList>
            <person name="Liu C."/>
            <person name="Sun Q."/>
        </authorList>
    </citation>
    <scope>NUCLEOTIDE SEQUENCE</scope>
    <source>
        <strain evidence="2">M6</strain>
    </source>
</reference>
<keyword evidence="3" id="KW-1185">Reference proteome</keyword>
<dbReference type="EMBL" id="JAEQMG010000155">
    <property type="protein sequence ID" value="MBK6089797.1"/>
    <property type="molecule type" value="Genomic_DNA"/>
</dbReference>
<evidence type="ECO:0000313" key="2">
    <source>
        <dbReference type="EMBL" id="MBK6089797.1"/>
    </source>
</evidence>
<dbReference type="Gene3D" id="3.40.50.10170">
    <property type="match status" value="1"/>
</dbReference>
<evidence type="ECO:0000256" key="1">
    <source>
        <dbReference type="ARBA" id="ARBA00023121"/>
    </source>
</evidence>
<sequence length="285" mass="32101">MTKLMITTDSTADMPASVAEKYDIRVAPLHVLYNDEDFADGVDITPEDILNRYKERGELPSTSAVTPDGYLNFFKEIFDEGFEEIIHIAFCSEMSSTYQNAVIASQEFDGKVHVIDSRVLSSGMTLLAIRACEFREEGFKPNRICDLVNDLIEKNVGGFLLSQLEFLHKGGRCSSVSLLGANLLNIKPTIVVKDGAMTVAKKYRGKDEACRLKYLKERLDEYKDVIDTRRIVLHMTCDISEKDRKYYKKELKKLIDCDEIIVSTAGCVITSHCGPGTFALFFMTK</sequence>
<gene>
    <name evidence="2" type="ORF">JKK62_14295</name>
</gene>
<dbReference type="InterPro" id="IPR050270">
    <property type="entry name" value="DegV_domain_contain"/>
</dbReference>
<dbReference type="AlphaFoldDB" id="A0A934WTR7"/>
<dbReference type="PANTHER" id="PTHR33434:SF2">
    <property type="entry name" value="FATTY ACID-BINDING PROTEIN TM_1468"/>
    <property type="match status" value="1"/>
</dbReference>
<accession>A0A934WTR7</accession>
<name>A0A934WTR7_9FIRM</name>
<dbReference type="Gene3D" id="3.30.1180.10">
    <property type="match status" value="1"/>
</dbReference>
<dbReference type="PANTHER" id="PTHR33434">
    <property type="entry name" value="DEGV DOMAIN-CONTAINING PROTEIN DR_1986-RELATED"/>
    <property type="match status" value="1"/>
</dbReference>
<dbReference type="GO" id="GO:0008289">
    <property type="term" value="F:lipid binding"/>
    <property type="evidence" value="ECO:0007669"/>
    <property type="project" value="UniProtKB-KW"/>
</dbReference>
<organism evidence="2 3">
    <name type="scientific">Ruminococcus difficilis</name>
    <dbReference type="NCBI Taxonomy" id="2763069"/>
    <lineage>
        <taxon>Bacteria</taxon>
        <taxon>Bacillati</taxon>
        <taxon>Bacillota</taxon>
        <taxon>Clostridia</taxon>
        <taxon>Eubacteriales</taxon>
        <taxon>Oscillospiraceae</taxon>
        <taxon>Ruminococcus</taxon>
    </lineage>
</organism>
<keyword evidence="1" id="KW-0446">Lipid-binding</keyword>
<dbReference type="NCBIfam" id="TIGR00762">
    <property type="entry name" value="DegV"/>
    <property type="match status" value="1"/>
</dbReference>
<comment type="caution">
    <text evidence="2">The sequence shown here is derived from an EMBL/GenBank/DDBJ whole genome shotgun (WGS) entry which is preliminary data.</text>
</comment>
<evidence type="ECO:0000313" key="3">
    <source>
        <dbReference type="Proteomes" id="UP000633365"/>
    </source>
</evidence>
<dbReference type="RefSeq" id="WP_201428504.1">
    <property type="nucleotide sequence ID" value="NZ_JAEQMG010000155.1"/>
</dbReference>
<proteinExistence type="predicted"/>
<dbReference type="InterPro" id="IPR043168">
    <property type="entry name" value="DegV_C"/>
</dbReference>
<protein>
    <submittedName>
        <fullName evidence="2">DegV family protein</fullName>
    </submittedName>
</protein>
<dbReference type="SUPFAM" id="SSF82549">
    <property type="entry name" value="DAK1/DegV-like"/>
    <property type="match status" value="1"/>
</dbReference>
<dbReference type="PROSITE" id="PS51482">
    <property type="entry name" value="DEGV"/>
    <property type="match status" value="1"/>
</dbReference>